<proteinExistence type="predicted"/>
<organism evidence="1">
    <name type="scientific">marine sediment metagenome</name>
    <dbReference type="NCBI Taxonomy" id="412755"/>
    <lineage>
        <taxon>unclassified sequences</taxon>
        <taxon>metagenomes</taxon>
        <taxon>ecological metagenomes</taxon>
    </lineage>
</organism>
<dbReference type="AlphaFoldDB" id="A0A0F9W2Q1"/>
<protein>
    <submittedName>
        <fullName evidence="1">Uncharacterized protein</fullName>
    </submittedName>
</protein>
<comment type="caution">
    <text evidence="1">The sequence shown here is derived from an EMBL/GenBank/DDBJ whole genome shotgun (WGS) entry which is preliminary data.</text>
</comment>
<sequence length="421" mass="46162">MRVTKLVKHFHFEEDDRGDITLGAGIRLDGRISRLRLIGPPFPASGIATTRVTNPTTVKQWIGFQAVIEHQFVGGAAAGGGVAKVQTTDAGYRLTDGTDEFFFNGSTWEVNVVDFNTEEEVATNIATFPVTSQKLGVVVQLTTTDSDVTPELEEIRVLWASDVEQFEDIILRSMVRELRESLRPIAELIVGATGSGGPVTEIDISGNAVETPYNIVDVDSVYDETADPDHLVDLFVSFVPSTGIITISPGVPDSNDIRVRFIYEPPVVVTTSQDFTEISKVPVVVLDEIGWADARRMAIPDKVVDKSAGTGVKVQAPIQGDLEITLQGITDKLVDQHRLSDEIKRFFLNHPSIRSRGLDEVFSLLIVEKYDSRTPSSSADLHTGRALFRIRDVVFHGKDAVDIPVVTKFSTEDGFILAEKP</sequence>
<name>A0A0F9W2Q1_9ZZZZ</name>
<accession>A0A0F9W2Q1</accession>
<gene>
    <name evidence="1" type="ORF">LCGC14_0334440</name>
</gene>
<reference evidence="1" key="1">
    <citation type="journal article" date="2015" name="Nature">
        <title>Complex archaea that bridge the gap between prokaryotes and eukaryotes.</title>
        <authorList>
            <person name="Spang A."/>
            <person name="Saw J.H."/>
            <person name="Jorgensen S.L."/>
            <person name="Zaremba-Niedzwiedzka K."/>
            <person name="Martijn J."/>
            <person name="Lind A.E."/>
            <person name="van Eijk R."/>
            <person name="Schleper C."/>
            <person name="Guy L."/>
            <person name="Ettema T.J."/>
        </authorList>
    </citation>
    <scope>NUCLEOTIDE SEQUENCE</scope>
</reference>
<evidence type="ECO:0000313" key="1">
    <source>
        <dbReference type="EMBL" id="KKN79936.1"/>
    </source>
</evidence>
<dbReference type="EMBL" id="LAZR01000239">
    <property type="protein sequence ID" value="KKN79936.1"/>
    <property type="molecule type" value="Genomic_DNA"/>
</dbReference>